<reference evidence="4 5" key="2">
    <citation type="journal article" date="2009" name="PLoS ONE">
        <title>An integrated genetic and cytogenetic map of the cucumber genome.</title>
        <authorList>
            <person name="Ren Y."/>
            <person name="Zhang Z."/>
            <person name="Liu J."/>
            <person name="Staub J.E."/>
            <person name="Han Y."/>
            <person name="Cheng Z."/>
            <person name="Li X."/>
            <person name="Lu J."/>
            <person name="Miao H."/>
            <person name="Kang H."/>
            <person name="Xie B."/>
            <person name="Gu X."/>
            <person name="Wang X."/>
            <person name="Du Y."/>
            <person name="Jin W."/>
            <person name="Huang S."/>
        </authorList>
    </citation>
    <scope>NUCLEOTIDE SEQUENCE [LARGE SCALE GENOMIC DNA]</scope>
    <source>
        <strain evidence="5">cv. 9930</strain>
    </source>
</reference>
<feature type="compositionally biased region" description="Polar residues" evidence="3">
    <location>
        <begin position="40"/>
        <end position="58"/>
    </location>
</feature>
<dbReference type="PANTHER" id="PTHR33142:SF104">
    <property type="entry name" value="(RAPE) HYPOTHETICAL PROTEIN"/>
    <property type="match status" value="1"/>
</dbReference>
<keyword evidence="2" id="KW-0131">Cell cycle</keyword>
<dbReference type="InterPro" id="IPR040389">
    <property type="entry name" value="SMR"/>
</dbReference>
<dbReference type="Proteomes" id="UP000029981">
    <property type="component" value="Chromosome 4"/>
</dbReference>
<dbReference type="AlphaFoldDB" id="A0A0A0KZJ9"/>
<dbReference type="EMBL" id="CM002925">
    <property type="protein sequence ID" value="KGN54249.1"/>
    <property type="molecule type" value="Genomic_DNA"/>
</dbReference>
<evidence type="ECO:0000256" key="2">
    <source>
        <dbReference type="ARBA" id="ARBA00023306"/>
    </source>
</evidence>
<evidence type="ECO:0000313" key="5">
    <source>
        <dbReference type="Proteomes" id="UP000029981"/>
    </source>
</evidence>
<feature type="region of interest" description="Disordered" evidence="3">
    <location>
        <begin position="39"/>
        <end position="84"/>
    </location>
</feature>
<reference evidence="4 5" key="4">
    <citation type="journal article" date="2011" name="BMC Genomics">
        <title>RNA-Seq improves annotation of protein-coding genes in the cucumber genome.</title>
        <authorList>
            <person name="Li Z."/>
            <person name="Zhang Z."/>
            <person name="Yan P."/>
            <person name="Huang S."/>
            <person name="Fei Z."/>
            <person name="Lin K."/>
        </authorList>
    </citation>
    <scope>NUCLEOTIDE SEQUENCE [LARGE SCALE GENOMIC DNA]</scope>
    <source>
        <strain evidence="5">cv. 9930</strain>
    </source>
</reference>
<accession>A0A0A0KZJ9</accession>
<reference evidence="4 5" key="1">
    <citation type="journal article" date="2009" name="Nat. Genet.">
        <title>The genome of the cucumber, Cucumis sativus L.</title>
        <authorList>
            <person name="Huang S."/>
            <person name="Li R."/>
            <person name="Zhang Z."/>
            <person name="Li L."/>
            <person name="Gu X."/>
            <person name="Fan W."/>
            <person name="Lucas W.J."/>
            <person name="Wang X."/>
            <person name="Xie B."/>
            <person name="Ni P."/>
            <person name="Ren Y."/>
            <person name="Zhu H."/>
            <person name="Li J."/>
            <person name="Lin K."/>
            <person name="Jin W."/>
            <person name="Fei Z."/>
            <person name="Li G."/>
            <person name="Staub J."/>
            <person name="Kilian A."/>
            <person name="van der Vossen E.A."/>
            <person name="Wu Y."/>
            <person name="Guo J."/>
            <person name="He J."/>
            <person name="Jia Z."/>
            <person name="Ren Y."/>
            <person name="Tian G."/>
            <person name="Lu Y."/>
            <person name="Ruan J."/>
            <person name="Qian W."/>
            <person name="Wang M."/>
            <person name="Huang Q."/>
            <person name="Li B."/>
            <person name="Xuan Z."/>
            <person name="Cao J."/>
            <person name="Asan"/>
            <person name="Wu Z."/>
            <person name="Zhang J."/>
            <person name="Cai Q."/>
            <person name="Bai Y."/>
            <person name="Zhao B."/>
            <person name="Han Y."/>
            <person name="Li Y."/>
            <person name="Li X."/>
            <person name="Wang S."/>
            <person name="Shi Q."/>
            <person name="Liu S."/>
            <person name="Cho W.K."/>
            <person name="Kim J.Y."/>
            <person name="Xu Y."/>
            <person name="Heller-Uszynska K."/>
            <person name="Miao H."/>
            <person name="Cheng Z."/>
            <person name="Zhang S."/>
            <person name="Wu J."/>
            <person name="Yang Y."/>
            <person name="Kang H."/>
            <person name="Li M."/>
            <person name="Liang H."/>
            <person name="Ren X."/>
            <person name="Shi Z."/>
            <person name="Wen M."/>
            <person name="Jian M."/>
            <person name="Yang H."/>
            <person name="Zhang G."/>
            <person name="Yang Z."/>
            <person name="Chen R."/>
            <person name="Liu S."/>
            <person name="Li J."/>
            <person name="Ma L."/>
            <person name="Liu H."/>
            <person name="Zhou Y."/>
            <person name="Zhao J."/>
            <person name="Fang X."/>
            <person name="Li G."/>
            <person name="Fang L."/>
            <person name="Li Y."/>
            <person name="Liu D."/>
            <person name="Zheng H."/>
            <person name="Zhang Y."/>
            <person name="Qin N."/>
            <person name="Li Z."/>
            <person name="Yang G."/>
            <person name="Yang S."/>
            <person name="Bolund L."/>
            <person name="Kristiansen K."/>
            <person name="Zheng H."/>
            <person name="Li S."/>
            <person name="Zhang X."/>
            <person name="Yang H."/>
            <person name="Wang J."/>
            <person name="Sun R."/>
            <person name="Zhang B."/>
            <person name="Jiang S."/>
            <person name="Wang J."/>
            <person name="Du Y."/>
            <person name="Li S."/>
        </authorList>
    </citation>
    <scope>NUCLEOTIDE SEQUENCE [LARGE SCALE GENOMIC DNA]</scope>
    <source>
        <strain evidence="5">cv. 9930</strain>
    </source>
</reference>
<sequence length="151" mass="16584">MASEFQEISPGPLPLPDHQISLIRLDHIDFLFDSFSSISTPPNSLPSPSRSVQDQPPVSISAVDDDDEHNDGFTTPISSHHKIPVIPHCPPAPSRPKPISLSRTLSPRASGVRRGFLVYISDQIVDSIFSDDLLHQKSKKKARKDDDNGGE</sequence>
<dbReference type="Gramene" id="KGN54249">
    <property type="protein sequence ID" value="KGN54249"/>
    <property type="gene ID" value="Csa_4G295530"/>
</dbReference>
<evidence type="ECO:0000256" key="3">
    <source>
        <dbReference type="SAM" id="MobiDB-lite"/>
    </source>
</evidence>
<dbReference type="GO" id="GO:0004860">
    <property type="term" value="F:protein kinase inhibitor activity"/>
    <property type="evidence" value="ECO:0007669"/>
    <property type="project" value="UniProtKB-KW"/>
</dbReference>
<dbReference type="PANTHER" id="PTHR33142">
    <property type="entry name" value="CYCLIN-DEPENDENT PROTEIN KINASE INHIBITOR SMR13"/>
    <property type="match status" value="1"/>
</dbReference>
<reference evidence="4 5" key="3">
    <citation type="journal article" date="2010" name="BMC Genomics">
        <title>Transcriptome sequencing and comparative analysis of cucumber flowers with different sex types.</title>
        <authorList>
            <person name="Guo S."/>
            <person name="Zheng Y."/>
            <person name="Joung J.G."/>
            <person name="Liu S."/>
            <person name="Zhang Z."/>
            <person name="Crasta O.R."/>
            <person name="Sobral B.W."/>
            <person name="Xu Y."/>
            <person name="Huang S."/>
            <person name="Fei Z."/>
        </authorList>
    </citation>
    <scope>NUCLEOTIDE SEQUENCE [LARGE SCALE GENOMIC DNA]</scope>
    <source>
        <strain evidence="5">cv. 9930</strain>
    </source>
</reference>
<proteinExistence type="predicted"/>
<protein>
    <submittedName>
        <fullName evidence="4">Uncharacterized protein</fullName>
    </submittedName>
</protein>
<evidence type="ECO:0000313" key="4">
    <source>
        <dbReference type="EMBL" id="KGN54249.1"/>
    </source>
</evidence>
<feature type="region of interest" description="Disordered" evidence="3">
    <location>
        <begin position="131"/>
        <end position="151"/>
    </location>
</feature>
<keyword evidence="5" id="KW-1185">Reference proteome</keyword>
<evidence type="ECO:0000256" key="1">
    <source>
        <dbReference type="ARBA" id="ARBA00023013"/>
    </source>
</evidence>
<dbReference type="GO" id="GO:0005634">
    <property type="term" value="C:nucleus"/>
    <property type="evidence" value="ECO:0000318"/>
    <property type="project" value="GO_Central"/>
</dbReference>
<keyword evidence="1" id="KW-0649">Protein kinase inhibitor</keyword>
<dbReference type="GO" id="GO:0032875">
    <property type="term" value="P:regulation of DNA endoreduplication"/>
    <property type="evidence" value="ECO:0007669"/>
    <property type="project" value="InterPro"/>
</dbReference>
<name>A0A0A0KZJ9_CUCSA</name>
<organism evidence="4 5">
    <name type="scientific">Cucumis sativus</name>
    <name type="common">Cucumber</name>
    <dbReference type="NCBI Taxonomy" id="3659"/>
    <lineage>
        <taxon>Eukaryota</taxon>
        <taxon>Viridiplantae</taxon>
        <taxon>Streptophyta</taxon>
        <taxon>Embryophyta</taxon>
        <taxon>Tracheophyta</taxon>
        <taxon>Spermatophyta</taxon>
        <taxon>Magnoliopsida</taxon>
        <taxon>eudicotyledons</taxon>
        <taxon>Gunneridae</taxon>
        <taxon>Pentapetalae</taxon>
        <taxon>rosids</taxon>
        <taxon>fabids</taxon>
        <taxon>Cucurbitales</taxon>
        <taxon>Cucurbitaceae</taxon>
        <taxon>Benincaseae</taxon>
        <taxon>Cucumis</taxon>
    </lineage>
</organism>
<gene>
    <name evidence="4" type="ORF">Csa_4G295530</name>
</gene>